<evidence type="ECO:0000313" key="3">
    <source>
        <dbReference type="Proteomes" id="UP000324022"/>
    </source>
</evidence>
<feature type="transmembrane region" description="Helical" evidence="1">
    <location>
        <begin position="360"/>
        <end position="384"/>
    </location>
</feature>
<feature type="transmembrane region" description="Helical" evidence="1">
    <location>
        <begin position="404"/>
        <end position="433"/>
    </location>
</feature>
<name>A0A5C3E010_9BASI</name>
<proteinExistence type="predicted"/>
<keyword evidence="1" id="KW-1133">Transmembrane helix</keyword>
<feature type="transmembrane region" description="Helical" evidence="1">
    <location>
        <begin position="288"/>
        <end position="311"/>
    </location>
</feature>
<dbReference type="OrthoDB" id="2555114at2759"/>
<dbReference type="EMBL" id="OOIN01000006">
    <property type="protein sequence ID" value="SPO23842.1"/>
    <property type="molecule type" value="Genomic_DNA"/>
</dbReference>
<feature type="transmembrane region" description="Helical" evidence="1">
    <location>
        <begin position="139"/>
        <end position="162"/>
    </location>
</feature>
<feature type="transmembrane region" description="Helical" evidence="1">
    <location>
        <begin position="57"/>
        <end position="78"/>
    </location>
</feature>
<keyword evidence="1" id="KW-0472">Membrane</keyword>
<gene>
    <name evidence="2" type="ORF">UTRI_10138</name>
</gene>
<feature type="transmembrane region" description="Helical" evidence="1">
    <location>
        <begin position="195"/>
        <end position="218"/>
    </location>
</feature>
<sequence>MRMGAIPDLDAPGRPLSLTQAIDPNSLKFLHRGQTNAQIIQSLFTVIYAPWPKSNRAWLLASECEVALTFVVCALMLYNKRRMGKLWILTKRDSIHGTFYVTNSVFVLVLGVTTYLFSWSVTAMVVIASSYKGLSSMEWWWCLPAPWLPLVITAYISLHGFILGCSPRSPLSSSLAQNMSKRNRWFYLPLPKSSMVWNMTLFLPCLLLLISTVIITAFSGRSFYQAKALAQQLLSPVIHQQMNRLAHEARMDFPEANLPVSDDLIWTARTVAAAYFDCHRYVSMNSCIFAACAFGIWIPCLLYGLPNAVSLVEHACFRHPDQLPSYCSSFLGKLWFLLTKGKPKTEYSTTHLSISTWKMAILAVVYVEVLVISIPAFGWLPILLYRNAFPTGILAGDITETMRISILAVSIITISSCTCVAIFCTVATLDPLFRAAIGLNMIRTQIAIDIQVVHRKSRREEFDPDPEPMLPEIAIKEEGLLTLHELHMGNGPRLSRQPSATTFNSFKSASPSTGDQKGAAEQNIHLAL</sequence>
<accession>A0A5C3E010</accession>
<keyword evidence="3" id="KW-1185">Reference proteome</keyword>
<keyword evidence="1" id="KW-0812">Transmembrane</keyword>
<dbReference type="AlphaFoldDB" id="A0A5C3E010"/>
<evidence type="ECO:0000313" key="2">
    <source>
        <dbReference type="EMBL" id="SPO23842.1"/>
    </source>
</evidence>
<protein>
    <submittedName>
        <fullName evidence="2">Related to Dik6, novel virulence factor</fullName>
    </submittedName>
</protein>
<organism evidence="2 3">
    <name type="scientific">Ustilago trichophora</name>
    <dbReference type="NCBI Taxonomy" id="86804"/>
    <lineage>
        <taxon>Eukaryota</taxon>
        <taxon>Fungi</taxon>
        <taxon>Dikarya</taxon>
        <taxon>Basidiomycota</taxon>
        <taxon>Ustilaginomycotina</taxon>
        <taxon>Ustilaginomycetes</taxon>
        <taxon>Ustilaginales</taxon>
        <taxon>Ustilaginaceae</taxon>
        <taxon>Ustilago</taxon>
    </lineage>
</organism>
<feature type="transmembrane region" description="Helical" evidence="1">
    <location>
        <begin position="98"/>
        <end position="127"/>
    </location>
</feature>
<reference evidence="2 3" key="1">
    <citation type="submission" date="2018-03" db="EMBL/GenBank/DDBJ databases">
        <authorList>
            <person name="Guldener U."/>
        </authorList>
    </citation>
    <scope>NUCLEOTIDE SEQUENCE [LARGE SCALE GENOMIC DNA]</scope>
    <source>
        <strain evidence="2 3">NBRC100155</strain>
    </source>
</reference>
<dbReference type="Proteomes" id="UP000324022">
    <property type="component" value="Unassembled WGS sequence"/>
</dbReference>
<evidence type="ECO:0000256" key="1">
    <source>
        <dbReference type="SAM" id="Phobius"/>
    </source>
</evidence>